<gene>
    <name evidence="1" type="ORF">HOQ43_08730</name>
</gene>
<accession>A0A850CBG4</accession>
<evidence type="ECO:0000313" key="2">
    <source>
        <dbReference type="Proteomes" id="UP000574690"/>
    </source>
</evidence>
<protein>
    <submittedName>
        <fullName evidence="1">Cell division protein FtsK</fullName>
    </submittedName>
</protein>
<evidence type="ECO:0000313" key="1">
    <source>
        <dbReference type="EMBL" id="NUQ88530.1"/>
    </source>
</evidence>
<organism evidence="1 2">
    <name type="scientific">Glycomyces artemisiae</name>
    <dbReference type="NCBI Taxonomy" id="1076443"/>
    <lineage>
        <taxon>Bacteria</taxon>
        <taxon>Bacillati</taxon>
        <taxon>Actinomycetota</taxon>
        <taxon>Actinomycetes</taxon>
        <taxon>Glycomycetales</taxon>
        <taxon>Glycomycetaceae</taxon>
        <taxon>Glycomyces</taxon>
    </lineage>
</organism>
<reference evidence="1 2" key="1">
    <citation type="submission" date="2020-05" db="EMBL/GenBank/DDBJ databases">
        <title>DNA-SIP metagenomic assembled genomes.</title>
        <authorList>
            <person name="Yu J."/>
        </authorList>
    </citation>
    <scope>NUCLEOTIDE SEQUENCE [LARGE SCALE GENOMIC DNA]</scope>
    <source>
        <strain evidence="1">Bin5.27</strain>
    </source>
</reference>
<keyword evidence="1" id="KW-0131">Cell cycle</keyword>
<sequence length="127" mass="13398">MTWRTELERAAARLREAAGAADRAERLLIEAATQLAADDTEHRRSELAQRLSAAAAGAATGWLGDDLAKTDPDTPLWTDPRGVEAVRIGTALLDDEPAFPALTGLLGKGHLVCDGDAADPRVAGMLQ</sequence>
<comment type="caution">
    <text evidence="1">The sequence shown here is derived from an EMBL/GenBank/DDBJ whole genome shotgun (WGS) entry which is preliminary data.</text>
</comment>
<proteinExistence type="predicted"/>
<keyword evidence="1" id="KW-0132">Cell division</keyword>
<dbReference type="Proteomes" id="UP000574690">
    <property type="component" value="Unassembled WGS sequence"/>
</dbReference>
<dbReference type="EMBL" id="JABFXE010000363">
    <property type="protein sequence ID" value="NUQ88530.1"/>
    <property type="molecule type" value="Genomic_DNA"/>
</dbReference>
<name>A0A850CBG4_9ACTN</name>
<dbReference type="GO" id="GO:0051301">
    <property type="term" value="P:cell division"/>
    <property type="evidence" value="ECO:0007669"/>
    <property type="project" value="UniProtKB-KW"/>
</dbReference>
<dbReference type="AlphaFoldDB" id="A0A850CBG4"/>
<feature type="non-terminal residue" evidence="1">
    <location>
        <position position="127"/>
    </location>
</feature>